<keyword evidence="1" id="KW-0472">Membrane</keyword>
<keyword evidence="1" id="KW-0812">Transmembrane</keyword>
<keyword evidence="3" id="KW-1185">Reference proteome</keyword>
<protein>
    <submittedName>
        <fullName evidence="2">Uncharacterized protein</fullName>
    </submittedName>
</protein>
<evidence type="ECO:0000256" key="1">
    <source>
        <dbReference type="SAM" id="Phobius"/>
    </source>
</evidence>
<keyword evidence="1" id="KW-1133">Transmembrane helix</keyword>
<evidence type="ECO:0000313" key="3">
    <source>
        <dbReference type="Proteomes" id="UP000614721"/>
    </source>
</evidence>
<reference evidence="2 3" key="1">
    <citation type="submission" date="2020-11" db="EMBL/GenBank/DDBJ databases">
        <title>Enhanced detection system for hospital associated transmission using whole genome sequencing surveillance.</title>
        <authorList>
            <person name="Harrison L.H."/>
            <person name="Van Tyne D."/>
            <person name="Marsh J.W."/>
            <person name="Griffith M.P."/>
            <person name="Snyder D.J."/>
            <person name="Cooper V.S."/>
            <person name="Mustapha M."/>
        </authorList>
    </citation>
    <scope>NUCLEOTIDE SEQUENCE [LARGE SCALE GENOMIC DNA]</scope>
    <source>
        <strain evidence="2 3">PR00075</strain>
    </source>
</reference>
<gene>
    <name evidence="2" type="ORF">I4902_06800</name>
</gene>
<comment type="caution">
    <text evidence="2">The sequence shown here is derived from an EMBL/GenBank/DDBJ whole genome shotgun (WGS) entry which is preliminary data.</text>
</comment>
<feature type="transmembrane region" description="Helical" evidence="1">
    <location>
        <begin position="28"/>
        <end position="47"/>
    </location>
</feature>
<accession>A0ABS0ISJ0</accession>
<name>A0ABS0ISJ0_9GAMM</name>
<dbReference type="Proteomes" id="UP000614721">
    <property type="component" value="Unassembled WGS sequence"/>
</dbReference>
<dbReference type="EMBL" id="JADSJP010000008">
    <property type="protein sequence ID" value="MBG2878976.1"/>
    <property type="molecule type" value="Genomic_DNA"/>
</dbReference>
<evidence type="ECO:0000313" key="2">
    <source>
        <dbReference type="EMBL" id="MBG2878976.1"/>
    </source>
</evidence>
<dbReference type="RefSeq" id="WP_196567457.1">
    <property type="nucleotide sequence ID" value="NZ_JADRYY010000017.1"/>
</dbReference>
<organism evidence="2 3">
    <name type="scientific">Proteus alimentorum</name>
    <dbReference type="NCBI Taxonomy" id="1973495"/>
    <lineage>
        <taxon>Bacteria</taxon>
        <taxon>Pseudomonadati</taxon>
        <taxon>Pseudomonadota</taxon>
        <taxon>Gammaproteobacteria</taxon>
        <taxon>Enterobacterales</taxon>
        <taxon>Morganellaceae</taxon>
        <taxon>Proteus</taxon>
    </lineage>
</organism>
<proteinExistence type="predicted"/>
<sequence length="204" mass="23975">MYINNVVRRAFLAIKNIENKENVIKSSLNVIILGCYNAIVFFIKPIFNKNINFLELKRSISNVDNKINKNESNKIYLNNKEKNKIEIDKPIYNTFSHVMRKVRSDEIKASVINDIISCLEEIPTLEKEKIVEFKNELHFHSKWILFFGDEKSLTKIKNDFLETIVDSILNSDNKIKSNFGNIDNYKYFLRDSINNAIDDILYKN</sequence>